<name>A0A4R1FCC2_9GAMM</name>
<protein>
    <recommendedName>
        <fullName evidence="5">DUF4878 domain-containing protein</fullName>
    </recommendedName>
</protein>
<feature type="signal peptide" evidence="2">
    <location>
        <begin position="1"/>
        <end position="25"/>
    </location>
</feature>
<evidence type="ECO:0000256" key="2">
    <source>
        <dbReference type="SAM" id="SignalP"/>
    </source>
</evidence>
<reference evidence="3 4" key="1">
    <citation type="submission" date="2019-03" db="EMBL/GenBank/DDBJ databases">
        <title>Genomic Encyclopedia of Type Strains, Phase IV (KMG-IV): sequencing the most valuable type-strain genomes for metagenomic binning, comparative biology and taxonomic classification.</title>
        <authorList>
            <person name="Goeker M."/>
        </authorList>
    </citation>
    <scope>NUCLEOTIDE SEQUENCE [LARGE SCALE GENOMIC DNA]</scope>
    <source>
        <strain evidence="3 4">DSM 24830</strain>
    </source>
</reference>
<sequence>MKNTFKKFVCVLPMLVIIFSLVACNANKAESPKQVSQAFWQAIQDRDMESAKIMATWDTVDYLKYLNTDKLHPERFELGEQMIGETRSEVSTVLYTSEMGESGIKMPGVTVLVKTNHGWRVNVKKSMTSVVKYTANNIFDQLNGLMQEGVKGLDESLSESMNELGRVIEEGTQELKRELSKPLMMPSDPIPQDEKKHSGKQI</sequence>
<organism evidence="3 4">
    <name type="scientific">Cocleimonas flava</name>
    <dbReference type="NCBI Taxonomy" id="634765"/>
    <lineage>
        <taxon>Bacteria</taxon>
        <taxon>Pseudomonadati</taxon>
        <taxon>Pseudomonadota</taxon>
        <taxon>Gammaproteobacteria</taxon>
        <taxon>Thiotrichales</taxon>
        <taxon>Thiotrichaceae</taxon>
        <taxon>Cocleimonas</taxon>
    </lineage>
</organism>
<dbReference type="Proteomes" id="UP000294887">
    <property type="component" value="Unassembled WGS sequence"/>
</dbReference>
<keyword evidence="4" id="KW-1185">Reference proteome</keyword>
<gene>
    <name evidence="3" type="ORF">EV695_0267</name>
</gene>
<dbReference type="PROSITE" id="PS51257">
    <property type="entry name" value="PROKAR_LIPOPROTEIN"/>
    <property type="match status" value="1"/>
</dbReference>
<dbReference type="AlphaFoldDB" id="A0A4R1FCC2"/>
<evidence type="ECO:0000313" key="4">
    <source>
        <dbReference type="Proteomes" id="UP000294887"/>
    </source>
</evidence>
<keyword evidence="2" id="KW-0732">Signal</keyword>
<accession>A0A4R1FCC2</accession>
<feature type="chain" id="PRO_5020242683" description="DUF4878 domain-containing protein" evidence="2">
    <location>
        <begin position="26"/>
        <end position="202"/>
    </location>
</feature>
<feature type="compositionally biased region" description="Basic and acidic residues" evidence="1">
    <location>
        <begin position="171"/>
        <end position="180"/>
    </location>
</feature>
<evidence type="ECO:0008006" key="5">
    <source>
        <dbReference type="Google" id="ProtNLM"/>
    </source>
</evidence>
<evidence type="ECO:0000313" key="3">
    <source>
        <dbReference type="EMBL" id="TCJ88421.1"/>
    </source>
</evidence>
<proteinExistence type="predicted"/>
<feature type="region of interest" description="Disordered" evidence="1">
    <location>
        <begin position="171"/>
        <end position="202"/>
    </location>
</feature>
<dbReference type="EMBL" id="SMFQ01000002">
    <property type="protein sequence ID" value="TCJ88421.1"/>
    <property type="molecule type" value="Genomic_DNA"/>
</dbReference>
<dbReference type="RefSeq" id="WP_131904117.1">
    <property type="nucleotide sequence ID" value="NZ_BAAAFU010000008.1"/>
</dbReference>
<evidence type="ECO:0000256" key="1">
    <source>
        <dbReference type="SAM" id="MobiDB-lite"/>
    </source>
</evidence>
<dbReference type="OrthoDB" id="5566846at2"/>
<comment type="caution">
    <text evidence="3">The sequence shown here is derived from an EMBL/GenBank/DDBJ whole genome shotgun (WGS) entry which is preliminary data.</text>
</comment>